<dbReference type="CDD" id="cd01420">
    <property type="entry name" value="MoaC_PE"/>
    <property type="match status" value="1"/>
</dbReference>
<evidence type="ECO:0000313" key="8">
    <source>
        <dbReference type="EMBL" id="ABW19352.1"/>
    </source>
</evidence>
<name>A8MHS0_ALKOO</name>
<dbReference type="Gene3D" id="3.30.70.640">
    <property type="entry name" value="Molybdopterin cofactor biosynthesis C (MoaC) domain"/>
    <property type="match status" value="1"/>
</dbReference>
<organism evidence="8 9">
    <name type="scientific">Alkaliphilus oremlandii (strain OhILAs)</name>
    <name type="common">Clostridium oremlandii (strain OhILAs)</name>
    <dbReference type="NCBI Taxonomy" id="350688"/>
    <lineage>
        <taxon>Bacteria</taxon>
        <taxon>Bacillati</taxon>
        <taxon>Bacillota</taxon>
        <taxon>Clostridia</taxon>
        <taxon>Peptostreptococcales</taxon>
        <taxon>Natronincolaceae</taxon>
        <taxon>Alkaliphilus</taxon>
    </lineage>
</organism>
<feature type="active site" evidence="6">
    <location>
        <position position="128"/>
    </location>
</feature>
<dbReference type="STRING" id="350688.Clos_1812"/>
<evidence type="ECO:0000256" key="3">
    <source>
        <dbReference type="ARBA" id="ARBA00012575"/>
    </source>
</evidence>
<dbReference type="Proteomes" id="UP000000269">
    <property type="component" value="Chromosome"/>
</dbReference>
<evidence type="ECO:0000256" key="6">
    <source>
        <dbReference type="HAMAP-Rule" id="MF_01224"/>
    </source>
</evidence>
<protein>
    <recommendedName>
        <fullName evidence="3 6">Cyclic pyranopterin monophosphate synthase</fullName>
        <ecNumber evidence="3 6">4.6.1.17</ecNumber>
    </recommendedName>
    <alternativeName>
        <fullName evidence="6">Molybdenum cofactor biosynthesis protein C</fullName>
    </alternativeName>
</protein>
<dbReference type="NCBIfam" id="NF006870">
    <property type="entry name" value="PRK09364.1"/>
    <property type="match status" value="1"/>
</dbReference>
<evidence type="ECO:0000256" key="2">
    <source>
        <dbReference type="ARBA" id="ARBA00005046"/>
    </source>
</evidence>
<dbReference type="AlphaFoldDB" id="A8MHS0"/>
<dbReference type="HAMAP" id="MF_01224_B">
    <property type="entry name" value="MoaC_B"/>
    <property type="match status" value="1"/>
</dbReference>
<accession>A8MHS0</accession>
<dbReference type="KEGG" id="aoe:Clos_1812"/>
<evidence type="ECO:0000256" key="1">
    <source>
        <dbReference type="ARBA" id="ARBA00001637"/>
    </source>
</evidence>
<reference evidence="9" key="1">
    <citation type="submission" date="2007-10" db="EMBL/GenBank/DDBJ databases">
        <title>Complete genome of Alkaliphilus oremlandii OhILAs.</title>
        <authorList>
            <person name="Copeland A."/>
            <person name="Lucas S."/>
            <person name="Lapidus A."/>
            <person name="Barry K."/>
            <person name="Detter J.C."/>
            <person name="Glavina del Rio T."/>
            <person name="Hammon N."/>
            <person name="Israni S."/>
            <person name="Dalin E."/>
            <person name="Tice H."/>
            <person name="Pitluck S."/>
            <person name="Chain P."/>
            <person name="Malfatti S."/>
            <person name="Shin M."/>
            <person name="Vergez L."/>
            <person name="Schmutz J."/>
            <person name="Larimer F."/>
            <person name="Land M."/>
            <person name="Hauser L."/>
            <person name="Kyrpides N."/>
            <person name="Mikhailova N."/>
            <person name="Stolz J.F."/>
            <person name="Dawson A."/>
            <person name="Fisher E."/>
            <person name="Crable B."/>
            <person name="Perera E."/>
            <person name="Lisak J."/>
            <person name="Ranganathan M."/>
            <person name="Basu P."/>
            <person name="Richardson P."/>
        </authorList>
    </citation>
    <scope>NUCLEOTIDE SEQUENCE [LARGE SCALE GENOMIC DNA]</scope>
    <source>
        <strain evidence="9">OhILAs</strain>
    </source>
</reference>
<dbReference type="OrthoDB" id="9794429at2"/>
<keyword evidence="5 6" id="KW-0456">Lyase</keyword>
<proteinExistence type="inferred from homology"/>
<sequence>MDTLTHFNEEGRAKMVEVGQKSDTNRAAVARGSIYMLPETLQQIVHQNIKKGDVLAVSQVAGIMAAKKTSDIIPMCHNIFLTGADIKFNIDEEKSKIDIEAIVRTTGKTGVEMEALTAVSVTALTIYDMCKAIDKTMRVSDIRLAKKTGGKSGDFIIED</sequence>
<dbReference type="InterPro" id="IPR036522">
    <property type="entry name" value="MoaC_sf"/>
</dbReference>
<evidence type="ECO:0000256" key="5">
    <source>
        <dbReference type="ARBA" id="ARBA00023239"/>
    </source>
</evidence>
<comment type="subunit">
    <text evidence="6">Homohexamer; trimer of dimers.</text>
</comment>
<dbReference type="HOGENOM" id="CLU_074693_1_1_9"/>
<comment type="function">
    <text evidence="6">Catalyzes the conversion of (8S)-3',8-cyclo-7,8-dihydroguanosine 5'-triphosphate to cyclic pyranopterin monophosphate (cPMP).</text>
</comment>
<feature type="binding site" evidence="6">
    <location>
        <begin position="75"/>
        <end position="77"/>
    </location>
    <ligand>
        <name>substrate</name>
    </ligand>
</feature>
<evidence type="ECO:0000259" key="7">
    <source>
        <dbReference type="Pfam" id="PF01967"/>
    </source>
</evidence>
<dbReference type="PANTHER" id="PTHR22960:SF29">
    <property type="entry name" value="CYCLIC PYRANOPTERIN MONOPHOSPHATE SYNTHASE"/>
    <property type="match status" value="1"/>
</dbReference>
<dbReference type="UniPathway" id="UPA00344"/>
<dbReference type="InterPro" id="IPR023045">
    <property type="entry name" value="MoaC"/>
</dbReference>
<dbReference type="GO" id="GO:0006777">
    <property type="term" value="P:Mo-molybdopterin cofactor biosynthetic process"/>
    <property type="evidence" value="ECO:0007669"/>
    <property type="project" value="UniProtKB-UniRule"/>
</dbReference>
<dbReference type="eggNOG" id="COG0315">
    <property type="taxonomic scope" value="Bacteria"/>
</dbReference>
<dbReference type="Pfam" id="PF01967">
    <property type="entry name" value="MoaC"/>
    <property type="match status" value="1"/>
</dbReference>
<dbReference type="GO" id="GO:0061799">
    <property type="term" value="F:cyclic pyranopterin monophosphate synthase activity"/>
    <property type="evidence" value="ECO:0007669"/>
    <property type="project" value="UniProtKB-UniRule"/>
</dbReference>
<feature type="binding site" evidence="6">
    <location>
        <begin position="113"/>
        <end position="114"/>
    </location>
    <ligand>
        <name>substrate</name>
    </ligand>
</feature>
<evidence type="ECO:0000313" key="9">
    <source>
        <dbReference type="Proteomes" id="UP000000269"/>
    </source>
</evidence>
<dbReference type="EMBL" id="CP000853">
    <property type="protein sequence ID" value="ABW19352.1"/>
    <property type="molecule type" value="Genomic_DNA"/>
</dbReference>
<dbReference type="InterPro" id="IPR002820">
    <property type="entry name" value="Mopterin_CF_biosynth-C_dom"/>
</dbReference>
<feature type="domain" description="Molybdopterin cofactor biosynthesis C (MoaC)" evidence="7">
    <location>
        <begin position="15"/>
        <end position="150"/>
    </location>
</feature>
<comment type="pathway">
    <text evidence="2 6">Cofactor biosynthesis; molybdopterin biosynthesis.</text>
</comment>
<dbReference type="EC" id="4.6.1.17" evidence="3 6"/>
<dbReference type="SUPFAM" id="SSF55040">
    <property type="entry name" value="Molybdenum cofactor biosynthesis protein C, MoaC"/>
    <property type="match status" value="1"/>
</dbReference>
<dbReference type="RefSeq" id="WP_012159664.1">
    <property type="nucleotide sequence ID" value="NC_009922.1"/>
</dbReference>
<dbReference type="NCBIfam" id="TIGR00581">
    <property type="entry name" value="moaC"/>
    <property type="match status" value="1"/>
</dbReference>
<evidence type="ECO:0000256" key="4">
    <source>
        <dbReference type="ARBA" id="ARBA00023150"/>
    </source>
</evidence>
<keyword evidence="9" id="KW-1185">Reference proteome</keyword>
<comment type="catalytic activity">
    <reaction evidence="1 6">
        <text>(8S)-3',8-cyclo-7,8-dihydroguanosine 5'-triphosphate = cyclic pyranopterin phosphate + diphosphate</text>
        <dbReference type="Rhea" id="RHEA:49580"/>
        <dbReference type="ChEBI" id="CHEBI:33019"/>
        <dbReference type="ChEBI" id="CHEBI:59648"/>
        <dbReference type="ChEBI" id="CHEBI:131766"/>
        <dbReference type="EC" id="4.6.1.17"/>
    </reaction>
</comment>
<dbReference type="PANTHER" id="PTHR22960">
    <property type="entry name" value="MOLYBDOPTERIN COFACTOR SYNTHESIS PROTEIN A"/>
    <property type="match status" value="1"/>
</dbReference>
<dbReference type="InterPro" id="IPR050105">
    <property type="entry name" value="MoCo_biosynth_MoaA/MoaC"/>
</dbReference>
<keyword evidence="4 6" id="KW-0501">Molybdenum cofactor biosynthesis</keyword>
<comment type="similarity">
    <text evidence="6">Belongs to the MoaC family.</text>
</comment>
<gene>
    <name evidence="6" type="primary">moaC</name>
    <name evidence="8" type="ordered locus">Clos_1812</name>
</gene>
<dbReference type="InterPro" id="IPR047594">
    <property type="entry name" value="MoaC_bact/euk"/>
</dbReference>